<protein>
    <submittedName>
        <fullName evidence="1">Integrase catalytic domain-containing protein</fullName>
    </submittedName>
</protein>
<keyword evidence="2" id="KW-1185">Reference proteome</keyword>
<comment type="caution">
    <text evidence="1">The sequence shown here is derived from an EMBL/GenBank/DDBJ whole genome shotgun (WGS) entry which is preliminary data.</text>
</comment>
<organism evidence="1 2">
    <name type="scientific">Trichonephila clavata</name>
    <name type="common">Joro spider</name>
    <name type="synonym">Nephila clavata</name>
    <dbReference type="NCBI Taxonomy" id="2740835"/>
    <lineage>
        <taxon>Eukaryota</taxon>
        <taxon>Metazoa</taxon>
        <taxon>Ecdysozoa</taxon>
        <taxon>Arthropoda</taxon>
        <taxon>Chelicerata</taxon>
        <taxon>Arachnida</taxon>
        <taxon>Araneae</taxon>
        <taxon>Araneomorphae</taxon>
        <taxon>Entelegynae</taxon>
        <taxon>Araneoidea</taxon>
        <taxon>Nephilidae</taxon>
        <taxon>Trichonephila</taxon>
    </lineage>
</organism>
<sequence length="95" mass="10618">MPTGQGYVAEIFSKSFYIDNCVMSVDNEMELEDFVKHSTKILLDAKMDLSMWTSGPVGEEVRSTLEGLNPESTLENIVPVLRIMGDRKDDTLCGK</sequence>
<proteinExistence type="predicted"/>
<evidence type="ECO:0000313" key="1">
    <source>
        <dbReference type="EMBL" id="GFR29760.1"/>
    </source>
</evidence>
<accession>A0A8X6JC65</accession>
<name>A0A8X6JC65_TRICU</name>
<dbReference type="OrthoDB" id="416987at2759"/>
<reference evidence="1" key="1">
    <citation type="submission" date="2020-07" db="EMBL/GenBank/DDBJ databases">
        <title>Multicomponent nature underlies the extraordinary mechanical properties of spider dragline silk.</title>
        <authorList>
            <person name="Kono N."/>
            <person name="Nakamura H."/>
            <person name="Mori M."/>
            <person name="Yoshida Y."/>
            <person name="Ohtoshi R."/>
            <person name="Malay A.D."/>
            <person name="Moran D.A.P."/>
            <person name="Tomita M."/>
            <person name="Numata K."/>
            <person name="Arakawa K."/>
        </authorList>
    </citation>
    <scope>NUCLEOTIDE SEQUENCE</scope>
</reference>
<dbReference type="Proteomes" id="UP000887116">
    <property type="component" value="Unassembled WGS sequence"/>
</dbReference>
<dbReference type="AlphaFoldDB" id="A0A8X6JC65"/>
<evidence type="ECO:0000313" key="2">
    <source>
        <dbReference type="Proteomes" id="UP000887116"/>
    </source>
</evidence>
<gene>
    <name evidence="1" type="primary">AVEN_201814_1</name>
    <name evidence="1" type="ORF">TNCT_68571</name>
</gene>
<dbReference type="EMBL" id="BMAO01029154">
    <property type="protein sequence ID" value="GFR29760.1"/>
    <property type="molecule type" value="Genomic_DNA"/>
</dbReference>